<dbReference type="GO" id="GO:0003779">
    <property type="term" value="F:actin binding"/>
    <property type="evidence" value="ECO:0007669"/>
    <property type="project" value="InterPro"/>
</dbReference>
<feature type="region of interest" description="Disordered" evidence="6">
    <location>
        <begin position="405"/>
        <end position="431"/>
    </location>
</feature>
<dbReference type="InterPro" id="IPR020422">
    <property type="entry name" value="TYR_PHOSPHATASE_DUAL_dom"/>
</dbReference>
<feature type="compositionally biased region" description="Polar residues" evidence="6">
    <location>
        <begin position="405"/>
        <end position="418"/>
    </location>
</feature>
<dbReference type="GO" id="GO:0004722">
    <property type="term" value="F:protein serine/threonine phosphatase activity"/>
    <property type="evidence" value="ECO:0007669"/>
    <property type="project" value="UniProtKB-EC"/>
</dbReference>
<dbReference type="Proteomes" id="UP000759131">
    <property type="component" value="Unassembled WGS sequence"/>
</dbReference>
<evidence type="ECO:0000256" key="2">
    <source>
        <dbReference type="ARBA" id="ARBA00013081"/>
    </source>
</evidence>
<dbReference type="PANTHER" id="PTHR45864:SF2">
    <property type="entry name" value="PROTEIN PHOSPHATASE SLINGSHOT"/>
    <property type="match status" value="1"/>
</dbReference>
<dbReference type="Pfam" id="PF00782">
    <property type="entry name" value="DSPc"/>
    <property type="match status" value="1"/>
</dbReference>
<dbReference type="Pfam" id="PF23040">
    <property type="entry name" value="PH_SSH1-like_1st"/>
    <property type="match status" value="1"/>
</dbReference>
<dbReference type="AlphaFoldDB" id="A0A7R9KEW0"/>
<name>A0A7R9KEW0_9ACAR</name>
<protein>
    <recommendedName>
        <fullName evidence="2">protein-serine/threonine phosphatase</fullName>
        <ecNumber evidence="2">3.1.3.16</ecNumber>
    </recommendedName>
</protein>
<feature type="region of interest" description="Disordered" evidence="6">
    <location>
        <begin position="562"/>
        <end position="588"/>
    </location>
</feature>
<evidence type="ECO:0000256" key="1">
    <source>
        <dbReference type="ARBA" id="ARBA00009580"/>
    </source>
</evidence>
<organism evidence="9">
    <name type="scientific">Medioppia subpectinata</name>
    <dbReference type="NCBI Taxonomy" id="1979941"/>
    <lineage>
        <taxon>Eukaryota</taxon>
        <taxon>Metazoa</taxon>
        <taxon>Ecdysozoa</taxon>
        <taxon>Arthropoda</taxon>
        <taxon>Chelicerata</taxon>
        <taxon>Arachnida</taxon>
        <taxon>Acari</taxon>
        <taxon>Acariformes</taxon>
        <taxon>Sarcoptiformes</taxon>
        <taxon>Oribatida</taxon>
        <taxon>Brachypylina</taxon>
        <taxon>Oppioidea</taxon>
        <taxon>Oppiidae</taxon>
        <taxon>Medioppia</taxon>
    </lineage>
</organism>
<feature type="domain" description="Tyrosine specific protein phosphatases" evidence="8">
    <location>
        <begin position="284"/>
        <end position="341"/>
    </location>
</feature>
<feature type="region of interest" description="Disordered" evidence="6">
    <location>
        <begin position="857"/>
        <end position="886"/>
    </location>
</feature>
<feature type="compositionally biased region" description="Low complexity" evidence="6">
    <location>
        <begin position="857"/>
        <end position="868"/>
    </location>
</feature>
<dbReference type="InterPro" id="IPR000340">
    <property type="entry name" value="Dual-sp_phosphatase_cat-dom"/>
</dbReference>
<keyword evidence="10" id="KW-1185">Reference proteome</keyword>
<dbReference type="EMBL" id="CAJPIZ010000626">
    <property type="protein sequence ID" value="CAG2101906.1"/>
    <property type="molecule type" value="Genomic_DNA"/>
</dbReference>
<feature type="compositionally biased region" description="Basic and acidic residues" evidence="6">
    <location>
        <begin position="577"/>
        <end position="588"/>
    </location>
</feature>
<feature type="compositionally biased region" description="Polar residues" evidence="6">
    <location>
        <begin position="984"/>
        <end position="998"/>
    </location>
</feature>
<keyword evidence="4" id="KW-0904">Protein phosphatase</keyword>
<dbReference type="InterPro" id="IPR016130">
    <property type="entry name" value="Tyr_Pase_AS"/>
</dbReference>
<evidence type="ECO:0000256" key="4">
    <source>
        <dbReference type="ARBA" id="ARBA00022912"/>
    </source>
</evidence>
<evidence type="ECO:0000313" key="9">
    <source>
        <dbReference type="EMBL" id="CAD7621476.1"/>
    </source>
</evidence>
<dbReference type="InterPro" id="IPR043587">
    <property type="entry name" value="Phosphatase_SSH-like"/>
</dbReference>
<proteinExistence type="inferred from homology"/>
<dbReference type="PANTHER" id="PTHR45864">
    <property type="entry name" value="SLINGSHOT PROTEIN PHOSPHATASE HOMOLOG"/>
    <property type="match status" value="1"/>
</dbReference>
<evidence type="ECO:0000256" key="5">
    <source>
        <dbReference type="ARBA" id="ARBA00048336"/>
    </source>
</evidence>
<accession>A0A7R9KEW0</accession>
<dbReference type="GO" id="GO:0030837">
    <property type="term" value="P:negative regulation of actin filament polymerization"/>
    <property type="evidence" value="ECO:0007669"/>
    <property type="project" value="InterPro"/>
</dbReference>
<dbReference type="InterPro" id="IPR043588">
    <property type="entry name" value="SSH-N"/>
</dbReference>
<sequence>MAFITIQRNQSFVESIHQNMKIKCDSNQQIKYSLVVDSNPQTMDSHKSGNECYFAVRGAAIILPHEECIHVYKSLSKNSSTVDIQKHLQSMFVLLRPEDTLKMAVKLESVHPNRTRYLIIVSSVFETREESCLLGIDYNIEASIGLVLPVWADTRITLDGDGGFSITSYERHHIFKPVSVQAMWSALQTLHRVGAKARENNYFSGGTSHSWTNYYEKKISFDRSAYNEWHALDDDLNKRPPSPDLRTNVGKILNVTREIDNFFPGMFDYYNIRVYDDDSTEMLKYWDKTFRYIRKAKDEGSKVLVHCKKGISRSASVVLAFVMKETGWKLDEAFEFVKNKRNCIRPNSGFLRQLEIYQGILDASKQRHNSLWRSKSETNLVSKECLKRKSNEELANTKNRINKQMNDCNKENSNSANVLQIPGSVERPKSWSPEDSIFGELFAISKNSNVREMKTKRSNARHRFGTDPSCYNIMEAKKNIELKLSEECLIETNKVHNKCSIVKDRITGFETFPQSQSCAVIDTKGNSSSGLVYSLTNQFESTYYKNTKHKEVMTDLSNIETNQKSGLQSKPPIPKLFGEKSNSRLDSQESCDKLSKHKSREHIFDMNKYYMRDLSTELSPIDSRTLNAWQTKRKQDTISSNLKRTNSYDSIIKELSLSLFDSQCQQRSQHDSKGHKRSVSLFSQNNKWSALPQPLTSRSPFELSDRLPTTGHRWLFANNVRSEPMARGIPHSKSMPSVIEAVNEVLCSTSVVMNSLIESIPNTTKVKPNIESSNAMRIPSVESRMQTNLSQSLNESIFSKNRFASEYESKGFSFVKSSAHMSRSSKTKVGVLTEKFEARVKGSAHCADGCESECSHLSLSTPSSPSMSRNDRPRASTLDESTAEPKVVKPLRKTSFEFPFKRIKSQSFETQTNHFFSSQMSSCFTNKFAKTSKTRTDSELTHKTHTQSHAIHMECSGTTEVVRKTAPKLQQGKSHPLTRLMPKNASNANNSGPLLNTM</sequence>
<evidence type="ECO:0000313" key="10">
    <source>
        <dbReference type="Proteomes" id="UP000759131"/>
    </source>
</evidence>
<dbReference type="OrthoDB" id="5779068at2759"/>
<dbReference type="FunFam" id="3.90.190.10:FF:000004">
    <property type="entry name" value="Protein phosphatase Slingshot homolog 2"/>
    <property type="match status" value="1"/>
</dbReference>
<dbReference type="PROSITE" id="PS50056">
    <property type="entry name" value="TYR_PHOSPHATASE_2"/>
    <property type="match status" value="1"/>
</dbReference>
<dbReference type="PROSITE" id="PS00383">
    <property type="entry name" value="TYR_PHOSPHATASE_1"/>
    <property type="match status" value="1"/>
</dbReference>
<dbReference type="SMART" id="SM00195">
    <property type="entry name" value="DSPc"/>
    <property type="match status" value="1"/>
</dbReference>
<evidence type="ECO:0000256" key="6">
    <source>
        <dbReference type="SAM" id="MobiDB-lite"/>
    </source>
</evidence>
<feature type="region of interest" description="Disordered" evidence="6">
    <location>
        <begin position="968"/>
        <end position="998"/>
    </location>
</feature>
<dbReference type="InterPro" id="IPR000387">
    <property type="entry name" value="Tyr_Pase_dom"/>
</dbReference>
<evidence type="ECO:0000256" key="3">
    <source>
        <dbReference type="ARBA" id="ARBA00022801"/>
    </source>
</evidence>
<comment type="similarity">
    <text evidence="1">Belongs to the protein-tyrosine phosphatase family.</text>
</comment>
<gene>
    <name evidence="9" type="ORF">OSB1V03_LOCUS1947</name>
</gene>
<reference evidence="9" key="1">
    <citation type="submission" date="2020-11" db="EMBL/GenBank/DDBJ databases">
        <authorList>
            <person name="Tran Van P."/>
        </authorList>
    </citation>
    <scope>NUCLEOTIDE SEQUENCE</scope>
</reference>
<dbReference type="EC" id="3.1.3.16" evidence="2"/>
<dbReference type="Gene3D" id="3.90.190.10">
    <property type="entry name" value="Protein tyrosine phosphatase superfamily"/>
    <property type="match status" value="1"/>
</dbReference>
<evidence type="ECO:0000259" key="8">
    <source>
        <dbReference type="PROSITE" id="PS50056"/>
    </source>
</evidence>
<dbReference type="InterPro" id="IPR029021">
    <property type="entry name" value="Prot-tyrosine_phosphatase-like"/>
</dbReference>
<evidence type="ECO:0000259" key="7">
    <source>
        <dbReference type="PROSITE" id="PS50054"/>
    </source>
</evidence>
<dbReference type="SUPFAM" id="SSF52799">
    <property type="entry name" value="(Phosphotyrosine protein) phosphatases II"/>
    <property type="match status" value="1"/>
</dbReference>
<feature type="domain" description="Tyrosine-protein phosphatase" evidence="7">
    <location>
        <begin position="213"/>
        <end position="363"/>
    </location>
</feature>
<comment type="catalytic activity">
    <reaction evidence="5">
        <text>O-phospho-L-threonyl-[protein] + H2O = L-threonyl-[protein] + phosphate</text>
        <dbReference type="Rhea" id="RHEA:47004"/>
        <dbReference type="Rhea" id="RHEA-COMP:11060"/>
        <dbReference type="Rhea" id="RHEA-COMP:11605"/>
        <dbReference type="ChEBI" id="CHEBI:15377"/>
        <dbReference type="ChEBI" id="CHEBI:30013"/>
        <dbReference type="ChEBI" id="CHEBI:43474"/>
        <dbReference type="ChEBI" id="CHEBI:61977"/>
        <dbReference type="EC" id="3.1.3.16"/>
    </reaction>
</comment>
<dbReference type="PROSITE" id="PS50054">
    <property type="entry name" value="TYR_PHOSPHATASE_DUAL"/>
    <property type="match status" value="1"/>
</dbReference>
<dbReference type="EMBL" id="OC855201">
    <property type="protein sequence ID" value="CAD7621476.1"/>
    <property type="molecule type" value="Genomic_DNA"/>
</dbReference>
<keyword evidence="3" id="KW-0378">Hydrolase</keyword>